<gene>
    <name evidence="3" type="ORF">PYX00_005515</name>
</gene>
<dbReference type="InterPro" id="IPR003750">
    <property type="entry name" value="Put_MeTrfase-C9orf114-like"/>
</dbReference>
<evidence type="ECO:0000256" key="2">
    <source>
        <dbReference type="SAM" id="MobiDB-lite"/>
    </source>
</evidence>
<dbReference type="SUPFAM" id="SSF50249">
    <property type="entry name" value="Nucleic acid-binding proteins"/>
    <property type="match status" value="1"/>
</dbReference>
<dbReference type="Gene3D" id="3.40.1280.10">
    <property type="match status" value="1"/>
</dbReference>
<dbReference type="InterPro" id="IPR012340">
    <property type="entry name" value="NA-bd_OB-fold"/>
</dbReference>
<dbReference type="InterPro" id="IPR029026">
    <property type="entry name" value="tRNA_m1G_MTases_N"/>
</dbReference>
<feature type="compositionally biased region" description="Basic and acidic residues" evidence="2">
    <location>
        <begin position="26"/>
        <end position="41"/>
    </location>
</feature>
<sequence>MGLVKKVNQKNWREIHKERKKRKEEKFLKRALKTEKPKNDEESTATEEVNSDFDDIRTCSIAVPGSILANAQSPELRAYLAGQVARAACIYKISEIVIFDDICGTPPSVIETDTVSGNKKFCIQFARLLQYLECPQYLRKHFFPIHYDLKFAGLMNPLDAPHHLRQDEDFMFREGITTDKPVKKGKGTYVNIGLLKEALIEDALKPGLRVTVEITTKDRLNSKKICGRAVPPDRPVKQLKTYWGYSVRLAGSLSEVFSKSPFPKGYDLTIGTSERGTDIDSVKKKHFSDFKHAIIVFGGLQGLESALESDSLEVDDVSLLFDHYLNTCPQQGSRTIRTEEAILITLAELRKKCLFL</sequence>
<evidence type="ECO:0008006" key="4">
    <source>
        <dbReference type="Google" id="ProtNLM"/>
    </source>
</evidence>
<proteinExistence type="inferred from homology"/>
<accession>A0AAW2HSI2</accession>
<dbReference type="PANTHER" id="PTHR12150">
    <property type="entry name" value="CLASS IV SAM-BINDING METHYLTRANSFERASE-RELATED"/>
    <property type="match status" value="1"/>
</dbReference>
<dbReference type="CDD" id="cd18086">
    <property type="entry name" value="HsC9orf114-like"/>
    <property type="match status" value="1"/>
</dbReference>
<reference evidence="3" key="1">
    <citation type="journal article" date="2024" name="Gigascience">
        <title>Chromosome-level genome of the poultry shaft louse Menopon gallinae provides insight into the host-switching and adaptive evolution of parasitic lice.</title>
        <authorList>
            <person name="Xu Y."/>
            <person name="Ma L."/>
            <person name="Liu S."/>
            <person name="Liang Y."/>
            <person name="Liu Q."/>
            <person name="He Z."/>
            <person name="Tian L."/>
            <person name="Duan Y."/>
            <person name="Cai W."/>
            <person name="Li H."/>
            <person name="Song F."/>
        </authorList>
    </citation>
    <scope>NUCLEOTIDE SEQUENCE</scope>
    <source>
        <strain evidence="3">Cailab_2023a</strain>
    </source>
</reference>
<evidence type="ECO:0000256" key="1">
    <source>
        <dbReference type="ARBA" id="ARBA00009841"/>
    </source>
</evidence>
<protein>
    <recommendedName>
        <fullName evidence="4">RNA methyltransferase</fullName>
    </recommendedName>
</protein>
<dbReference type="Gene3D" id="2.40.50.140">
    <property type="entry name" value="Nucleic acid-binding proteins"/>
    <property type="match status" value="1"/>
</dbReference>
<feature type="region of interest" description="Disordered" evidence="2">
    <location>
        <begin position="26"/>
        <end position="49"/>
    </location>
</feature>
<evidence type="ECO:0000313" key="3">
    <source>
        <dbReference type="EMBL" id="KAL0272611.1"/>
    </source>
</evidence>
<dbReference type="Pfam" id="PF02598">
    <property type="entry name" value="Methyltrn_RNA_3"/>
    <property type="match status" value="1"/>
</dbReference>
<comment type="similarity">
    <text evidence="1">Belongs to the class IV-like SAM-binding methyltransferase superfamily.</text>
</comment>
<dbReference type="InterPro" id="IPR029028">
    <property type="entry name" value="Alpha/beta_knot_MTases"/>
</dbReference>
<dbReference type="PANTHER" id="PTHR12150:SF13">
    <property type="entry name" value="METHYLTRANSFERASE C9ORF114-RELATED"/>
    <property type="match status" value="1"/>
</dbReference>
<name>A0AAW2HSI2_9NEOP</name>
<dbReference type="EMBL" id="JARGDH010000003">
    <property type="protein sequence ID" value="KAL0272611.1"/>
    <property type="molecule type" value="Genomic_DNA"/>
</dbReference>
<comment type="caution">
    <text evidence="3">The sequence shown here is derived from an EMBL/GenBank/DDBJ whole genome shotgun (WGS) entry which is preliminary data.</text>
</comment>
<dbReference type="SUPFAM" id="SSF75217">
    <property type="entry name" value="alpha/beta knot"/>
    <property type="match status" value="1"/>
</dbReference>
<dbReference type="AlphaFoldDB" id="A0AAW2HSI2"/>
<organism evidence="3">
    <name type="scientific">Menopon gallinae</name>
    <name type="common">poultry shaft louse</name>
    <dbReference type="NCBI Taxonomy" id="328185"/>
    <lineage>
        <taxon>Eukaryota</taxon>
        <taxon>Metazoa</taxon>
        <taxon>Ecdysozoa</taxon>
        <taxon>Arthropoda</taxon>
        <taxon>Hexapoda</taxon>
        <taxon>Insecta</taxon>
        <taxon>Pterygota</taxon>
        <taxon>Neoptera</taxon>
        <taxon>Paraneoptera</taxon>
        <taxon>Psocodea</taxon>
        <taxon>Troctomorpha</taxon>
        <taxon>Phthiraptera</taxon>
        <taxon>Amblycera</taxon>
        <taxon>Menoponidae</taxon>
        <taxon>Menopon</taxon>
    </lineage>
</organism>